<keyword evidence="12 14" id="KW-0902">Two-component regulatory system</keyword>
<evidence type="ECO:0000256" key="13">
    <source>
        <dbReference type="ARBA" id="ARBA00023136"/>
    </source>
</evidence>
<keyword evidence="8 14" id="KW-0547">Nucleotide-binding</keyword>
<dbReference type="CDD" id="cd00075">
    <property type="entry name" value="HATPase"/>
    <property type="match status" value="1"/>
</dbReference>
<dbReference type="CDD" id="cd00082">
    <property type="entry name" value="HisKA"/>
    <property type="match status" value="1"/>
</dbReference>
<keyword evidence="7 14" id="KW-0812">Transmembrane</keyword>
<reference evidence="19" key="1">
    <citation type="submission" date="2017-05" db="EMBL/GenBank/DDBJ databases">
        <title>Complete and WGS of Bordetella genogroups.</title>
        <authorList>
            <person name="Spilker T."/>
            <person name="Lipuma J."/>
        </authorList>
    </citation>
    <scope>NUCLEOTIDE SEQUENCE [LARGE SCALE GENOMIC DNA]</scope>
    <source>
        <strain evidence="19">AU8856</strain>
    </source>
</reference>
<comment type="catalytic activity">
    <reaction evidence="1 14">
        <text>ATP + protein L-histidine = ADP + protein N-phospho-L-histidine.</text>
        <dbReference type="EC" id="2.7.13.3"/>
    </reaction>
</comment>
<dbReference type="PROSITE" id="PS50885">
    <property type="entry name" value="HAMP"/>
    <property type="match status" value="1"/>
</dbReference>
<name>A0A261UGK9_9BORD</name>
<dbReference type="Gene3D" id="3.30.565.10">
    <property type="entry name" value="Histidine kinase-like ATPase, C-terminal domain"/>
    <property type="match status" value="1"/>
</dbReference>
<evidence type="ECO:0000256" key="14">
    <source>
        <dbReference type="RuleBase" id="RU364088"/>
    </source>
</evidence>
<evidence type="ECO:0000256" key="12">
    <source>
        <dbReference type="ARBA" id="ARBA00023012"/>
    </source>
</evidence>
<dbReference type="InterPro" id="IPR003660">
    <property type="entry name" value="HAMP_dom"/>
</dbReference>
<dbReference type="EC" id="2.7.13.3" evidence="14"/>
<dbReference type="PROSITE" id="PS50109">
    <property type="entry name" value="HIS_KIN"/>
    <property type="match status" value="1"/>
</dbReference>
<dbReference type="AlphaFoldDB" id="A0A261UGK9"/>
<evidence type="ECO:0000259" key="17">
    <source>
        <dbReference type="PROSITE" id="PS50885"/>
    </source>
</evidence>
<dbReference type="RefSeq" id="WP_094842064.1">
    <property type="nucleotide sequence ID" value="NZ_NEVS01000004.1"/>
</dbReference>
<evidence type="ECO:0000256" key="15">
    <source>
        <dbReference type="SAM" id="MobiDB-lite"/>
    </source>
</evidence>
<dbReference type="GO" id="GO:0005524">
    <property type="term" value="F:ATP binding"/>
    <property type="evidence" value="ECO:0007669"/>
    <property type="project" value="UniProtKB-KW"/>
</dbReference>
<dbReference type="OrthoDB" id="9786919at2"/>
<dbReference type="PRINTS" id="PR00344">
    <property type="entry name" value="BCTRLSENSOR"/>
</dbReference>
<dbReference type="Gene3D" id="1.10.287.130">
    <property type="match status" value="1"/>
</dbReference>
<keyword evidence="11 14" id="KW-1133">Transmembrane helix</keyword>
<keyword evidence="5" id="KW-0597">Phosphoprotein</keyword>
<dbReference type="SMART" id="SM00388">
    <property type="entry name" value="HisKA"/>
    <property type="match status" value="1"/>
</dbReference>
<feature type="domain" description="HAMP" evidence="17">
    <location>
        <begin position="181"/>
        <end position="234"/>
    </location>
</feature>
<dbReference type="GO" id="GO:0000155">
    <property type="term" value="F:phosphorelay sensor kinase activity"/>
    <property type="evidence" value="ECO:0007669"/>
    <property type="project" value="InterPro"/>
</dbReference>
<keyword evidence="13 14" id="KW-0472">Membrane</keyword>
<evidence type="ECO:0000256" key="1">
    <source>
        <dbReference type="ARBA" id="ARBA00000085"/>
    </source>
</evidence>
<dbReference type="SMART" id="SM00304">
    <property type="entry name" value="HAMP"/>
    <property type="match status" value="1"/>
</dbReference>
<comment type="subcellular location">
    <subcellularLocation>
        <location evidence="2 14">Cell inner membrane</location>
    </subcellularLocation>
</comment>
<keyword evidence="19" id="KW-1185">Reference proteome</keyword>
<dbReference type="InterPro" id="IPR004358">
    <property type="entry name" value="Sig_transdc_His_kin-like_C"/>
</dbReference>
<keyword evidence="9 14" id="KW-0418">Kinase</keyword>
<evidence type="ECO:0000256" key="6">
    <source>
        <dbReference type="ARBA" id="ARBA00022679"/>
    </source>
</evidence>
<evidence type="ECO:0000256" key="5">
    <source>
        <dbReference type="ARBA" id="ARBA00022553"/>
    </source>
</evidence>
<feature type="region of interest" description="Disordered" evidence="15">
    <location>
        <begin position="456"/>
        <end position="476"/>
    </location>
</feature>
<keyword evidence="3 14" id="KW-1003">Cell membrane</keyword>
<evidence type="ECO:0000256" key="7">
    <source>
        <dbReference type="ARBA" id="ARBA00022692"/>
    </source>
</evidence>
<keyword evidence="6 14" id="KW-0808">Transferase</keyword>
<comment type="function">
    <text evidence="14">Member of a two-component regulatory system.</text>
</comment>
<keyword evidence="4 14" id="KW-0997">Cell inner membrane</keyword>
<comment type="caution">
    <text evidence="18">The sequence shown here is derived from an EMBL/GenBank/DDBJ whole genome shotgun (WGS) entry which is preliminary data.</text>
</comment>
<proteinExistence type="predicted"/>
<evidence type="ECO:0000259" key="16">
    <source>
        <dbReference type="PROSITE" id="PS50109"/>
    </source>
</evidence>
<dbReference type="InterPro" id="IPR003594">
    <property type="entry name" value="HATPase_dom"/>
</dbReference>
<dbReference type="InterPro" id="IPR036890">
    <property type="entry name" value="HATPase_C_sf"/>
</dbReference>
<dbReference type="Pfam" id="PF00512">
    <property type="entry name" value="HisKA"/>
    <property type="match status" value="1"/>
</dbReference>
<dbReference type="PANTHER" id="PTHR45436">
    <property type="entry name" value="SENSOR HISTIDINE KINASE YKOH"/>
    <property type="match status" value="1"/>
</dbReference>
<dbReference type="GO" id="GO:0005886">
    <property type="term" value="C:plasma membrane"/>
    <property type="evidence" value="ECO:0007669"/>
    <property type="project" value="UniProtKB-SubCell"/>
</dbReference>
<evidence type="ECO:0000256" key="8">
    <source>
        <dbReference type="ARBA" id="ARBA00022741"/>
    </source>
</evidence>
<accession>A0A261UGK9</accession>
<evidence type="ECO:0000256" key="3">
    <source>
        <dbReference type="ARBA" id="ARBA00022475"/>
    </source>
</evidence>
<feature type="domain" description="Histidine kinase" evidence="16">
    <location>
        <begin position="242"/>
        <end position="459"/>
    </location>
</feature>
<sequence length="476" mass="51814">MKPPRVTSISGRLTLFLAAIALCVSSIAGYTLFLALKYEVQRREMAEVAGKLELIDHLIGMQSTPEELGTLKGTLDNILVGHPNLKVWLMDTDGRVLYGDVPPRSIQPSRGREVLLETATGARMRALQVPVRSQAAPDALLTVAIDTQPSADFLYGFASVLAAICVFWVGASALLGAWAVRRSLAPVHRLSHQAARVQPEQLDLRLPVQGIDRELRELSIAFNSTLDRLQAAYRQLEGFNADVAHELRTPLATLINGTEIVLASDRSNDELREVLESNLEELVGLKALINDMLFLARADGGELARDLREVQIAAEIRHVADYHEAALQEAGLTLRQAGDARVRANPRLLRRALSNLIANAIKASPAHTALEITCMESLTDVEIRVVNAGEAIPPNALPRIFDRFYRVDDARTGRSEGHGLGLAIVRAIARMHGGRVFAHSEAGRTIVGFTLSRLRPSTPARTGDPDSAAALAQPRI</sequence>
<dbReference type="PANTHER" id="PTHR45436:SF9">
    <property type="entry name" value="SENSOR PROTEIN"/>
    <property type="match status" value="1"/>
</dbReference>
<dbReference type="Pfam" id="PF02518">
    <property type="entry name" value="HATPase_c"/>
    <property type="match status" value="1"/>
</dbReference>
<dbReference type="SUPFAM" id="SSF47384">
    <property type="entry name" value="Homodimeric domain of signal transducing histidine kinase"/>
    <property type="match status" value="1"/>
</dbReference>
<evidence type="ECO:0000256" key="9">
    <source>
        <dbReference type="ARBA" id="ARBA00022777"/>
    </source>
</evidence>
<dbReference type="InterPro" id="IPR050428">
    <property type="entry name" value="TCS_sensor_his_kinase"/>
</dbReference>
<dbReference type="SMART" id="SM00387">
    <property type="entry name" value="HATPase_c"/>
    <property type="match status" value="1"/>
</dbReference>
<dbReference type="InterPro" id="IPR005467">
    <property type="entry name" value="His_kinase_dom"/>
</dbReference>
<evidence type="ECO:0000256" key="4">
    <source>
        <dbReference type="ARBA" id="ARBA00022519"/>
    </source>
</evidence>
<dbReference type="Pfam" id="PF00672">
    <property type="entry name" value="HAMP"/>
    <property type="match status" value="1"/>
</dbReference>
<feature type="transmembrane region" description="Helical" evidence="14">
    <location>
        <begin position="153"/>
        <end position="180"/>
    </location>
</feature>
<dbReference type="Gene3D" id="6.10.340.10">
    <property type="match status" value="1"/>
</dbReference>
<dbReference type="InterPro" id="IPR006290">
    <property type="entry name" value="CztS_silS_copS"/>
</dbReference>
<evidence type="ECO:0000256" key="10">
    <source>
        <dbReference type="ARBA" id="ARBA00022840"/>
    </source>
</evidence>
<dbReference type="InterPro" id="IPR003661">
    <property type="entry name" value="HisK_dim/P_dom"/>
</dbReference>
<dbReference type="SUPFAM" id="SSF55874">
    <property type="entry name" value="ATPase domain of HSP90 chaperone/DNA topoisomerase II/histidine kinase"/>
    <property type="match status" value="1"/>
</dbReference>
<keyword evidence="10 14" id="KW-0067">ATP-binding</keyword>
<dbReference type="CDD" id="cd06225">
    <property type="entry name" value="HAMP"/>
    <property type="match status" value="1"/>
</dbReference>
<evidence type="ECO:0000313" key="19">
    <source>
        <dbReference type="Proteomes" id="UP000215767"/>
    </source>
</evidence>
<dbReference type="EMBL" id="NEVS01000004">
    <property type="protein sequence ID" value="OZI60657.1"/>
    <property type="molecule type" value="Genomic_DNA"/>
</dbReference>
<dbReference type="InterPro" id="IPR036097">
    <property type="entry name" value="HisK_dim/P_sf"/>
</dbReference>
<evidence type="ECO:0000256" key="11">
    <source>
        <dbReference type="ARBA" id="ARBA00022989"/>
    </source>
</evidence>
<protein>
    <recommendedName>
        <fullName evidence="14">Sensor protein</fullName>
        <ecNumber evidence="14">2.7.13.3</ecNumber>
    </recommendedName>
</protein>
<dbReference type="Proteomes" id="UP000215767">
    <property type="component" value="Unassembled WGS sequence"/>
</dbReference>
<dbReference type="NCBIfam" id="TIGR01386">
    <property type="entry name" value="cztS_silS_copS"/>
    <property type="match status" value="1"/>
</dbReference>
<organism evidence="18 19">
    <name type="scientific">Bordetella genomosp. 11</name>
    <dbReference type="NCBI Taxonomy" id="1416808"/>
    <lineage>
        <taxon>Bacteria</taxon>
        <taxon>Pseudomonadati</taxon>
        <taxon>Pseudomonadota</taxon>
        <taxon>Betaproteobacteria</taxon>
        <taxon>Burkholderiales</taxon>
        <taxon>Alcaligenaceae</taxon>
        <taxon>Bordetella</taxon>
    </lineage>
</organism>
<evidence type="ECO:0000313" key="18">
    <source>
        <dbReference type="EMBL" id="OZI60657.1"/>
    </source>
</evidence>
<evidence type="ECO:0000256" key="2">
    <source>
        <dbReference type="ARBA" id="ARBA00004533"/>
    </source>
</evidence>
<gene>
    <name evidence="18" type="ORF">CAL28_14780</name>
</gene>